<name>A0ABR9KYL7_9PSEU</name>
<dbReference type="InterPro" id="IPR001387">
    <property type="entry name" value="Cro/C1-type_HTH"/>
</dbReference>
<sequence>MDVSSTRSALAQLLAALKERSGLSYSELGRKSHISSSTLHRYCSGVTVPPDYRTIAAIATACGATDQDLADLLRHWHVANGKITAERPVSSVDTPDLASGSGRRRPRSLPAAVAVLVAIVIPSSTAFLDADPSTPAPAAAPADAIVRYDFVPRRILAPRMPKAVPDGSWKPDHEVVALGSVELEMSTTQTAHVVSVMRASSATHRSQFDNEVRCRWPGGEQNFVTGQNILPEGASSEREKEEVELTTRFLLHPGVAAKVACTAYARAAALSEGLDAQFRLDSGRIEIADTSVDNTTTGVPAQSAVPRGLLHVGPAPRMIAREPVLRSFTFAPGFTHLSVVADTQFQVCYPQKDKHCDTPAPTASTATFTLYVTQWKGNEVCHKDRATGELREMSYAVHRHHVPLHLPDFTVRADCDPRFSAYVMVKWVDGMDGGVQGAVEDLTDSRGSTSTHNATMSHIFVIPHKG</sequence>
<dbReference type="InterPro" id="IPR010982">
    <property type="entry name" value="Lambda_DNA-bd_dom_sf"/>
</dbReference>
<accession>A0ABR9KYL7</accession>
<keyword evidence="3" id="KW-1185">Reference proteome</keyword>
<comment type="caution">
    <text evidence="2">The sequence shown here is derived from an EMBL/GenBank/DDBJ whole genome shotgun (WGS) entry which is preliminary data.</text>
</comment>
<gene>
    <name evidence="2" type="ORF">H4W30_000496</name>
</gene>
<evidence type="ECO:0000259" key="1">
    <source>
        <dbReference type="PROSITE" id="PS50943"/>
    </source>
</evidence>
<dbReference type="SMART" id="SM00530">
    <property type="entry name" value="HTH_XRE"/>
    <property type="match status" value="1"/>
</dbReference>
<dbReference type="Gene3D" id="1.10.260.40">
    <property type="entry name" value="lambda repressor-like DNA-binding domains"/>
    <property type="match status" value="1"/>
</dbReference>
<evidence type="ECO:0000313" key="2">
    <source>
        <dbReference type="EMBL" id="MBE1573467.1"/>
    </source>
</evidence>
<feature type="domain" description="HTH cro/C1-type" evidence="1">
    <location>
        <begin position="14"/>
        <end position="69"/>
    </location>
</feature>
<dbReference type="PROSITE" id="PS50943">
    <property type="entry name" value="HTH_CROC1"/>
    <property type="match status" value="1"/>
</dbReference>
<dbReference type="Proteomes" id="UP000656548">
    <property type="component" value="Unassembled WGS sequence"/>
</dbReference>
<evidence type="ECO:0000313" key="3">
    <source>
        <dbReference type="Proteomes" id="UP000656548"/>
    </source>
</evidence>
<reference evidence="2 3" key="1">
    <citation type="submission" date="2020-10" db="EMBL/GenBank/DDBJ databases">
        <title>Sequencing the genomes of 1000 actinobacteria strains.</title>
        <authorList>
            <person name="Klenk H.-P."/>
        </authorList>
    </citation>
    <scope>NUCLEOTIDE SEQUENCE [LARGE SCALE GENOMIC DNA]</scope>
    <source>
        <strain evidence="2 3">DSM 46661</strain>
    </source>
</reference>
<protein>
    <submittedName>
        <fullName evidence="2">Transcriptional regulator with XRE-family HTH domain</fullName>
    </submittedName>
</protein>
<dbReference type="EMBL" id="JADBEJ010000001">
    <property type="protein sequence ID" value="MBE1573467.1"/>
    <property type="molecule type" value="Genomic_DNA"/>
</dbReference>
<proteinExistence type="predicted"/>
<dbReference type="CDD" id="cd00093">
    <property type="entry name" value="HTH_XRE"/>
    <property type="match status" value="1"/>
</dbReference>
<organism evidence="2 3">
    <name type="scientific">Amycolatopsis roodepoortensis</name>
    <dbReference type="NCBI Taxonomy" id="700274"/>
    <lineage>
        <taxon>Bacteria</taxon>
        <taxon>Bacillati</taxon>
        <taxon>Actinomycetota</taxon>
        <taxon>Actinomycetes</taxon>
        <taxon>Pseudonocardiales</taxon>
        <taxon>Pseudonocardiaceae</taxon>
        <taxon>Amycolatopsis</taxon>
    </lineage>
</organism>
<dbReference type="RefSeq" id="WP_192741276.1">
    <property type="nucleotide sequence ID" value="NZ_JADBEJ010000001.1"/>
</dbReference>
<dbReference type="Pfam" id="PF13560">
    <property type="entry name" value="HTH_31"/>
    <property type="match status" value="1"/>
</dbReference>
<dbReference type="SUPFAM" id="SSF47413">
    <property type="entry name" value="lambda repressor-like DNA-binding domains"/>
    <property type="match status" value="1"/>
</dbReference>